<name>R2PKS6_9ENTE</name>
<dbReference type="EMBL" id="AJAP01000022">
    <property type="protein sequence ID" value="EOH85092.1"/>
    <property type="molecule type" value="Genomic_DNA"/>
</dbReference>
<dbReference type="AlphaFoldDB" id="R2PKS6"/>
<reference evidence="1 2" key="1">
    <citation type="submission" date="2013-02" db="EMBL/GenBank/DDBJ databases">
        <title>The Genome Sequence of Enterococcus asini ATCC_700915.</title>
        <authorList>
            <consortium name="The Broad Institute Genome Sequencing Platform"/>
            <consortium name="The Broad Institute Genome Sequencing Center for Infectious Disease"/>
            <person name="Earl A.M."/>
            <person name="Gilmore M.S."/>
            <person name="Lebreton F."/>
            <person name="Walker B."/>
            <person name="Young S.K."/>
            <person name="Zeng Q."/>
            <person name="Gargeya S."/>
            <person name="Fitzgerald M."/>
            <person name="Haas B."/>
            <person name="Abouelleil A."/>
            <person name="Alvarado L."/>
            <person name="Arachchi H.M."/>
            <person name="Berlin A.M."/>
            <person name="Chapman S.B."/>
            <person name="Dewar J."/>
            <person name="Goldberg J."/>
            <person name="Griggs A."/>
            <person name="Gujja S."/>
            <person name="Hansen M."/>
            <person name="Howarth C."/>
            <person name="Imamovic A."/>
            <person name="Larimer J."/>
            <person name="McCowan C."/>
            <person name="Murphy C."/>
            <person name="Neiman D."/>
            <person name="Pearson M."/>
            <person name="Priest M."/>
            <person name="Roberts A."/>
            <person name="Saif S."/>
            <person name="Shea T."/>
            <person name="Sisk P."/>
            <person name="Sykes S."/>
            <person name="Wortman J."/>
            <person name="Nusbaum C."/>
            <person name="Birren B."/>
        </authorList>
    </citation>
    <scope>NUCLEOTIDE SEQUENCE [LARGE SCALE GENOMIC DNA]</scope>
    <source>
        <strain evidence="1 2">ATCC 700915</strain>
    </source>
</reference>
<sequence>MLPQVAQVVTGWAAAEQAVAELAKVVSALEQAKRPEQVELPENRRQIDQTQIIQKDYRLKAPTVIVSF</sequence>
<dbReference type="Proteomes" id="UP000013777">
    <property type="component" value="Unassembled WGS sequence"/>
</dbReference>
<comment type="caution">
    <text evidence="1">The sequence shown here is derived from an EMBL/GenBank/DDBJ whole genome shotgun (WGS) entry which is preliminary data.</text>
</comment>
<evidence type="ECO:0000313" key="1">
    <source>
        <dbReference type="EMBL" id="EOH85092.1"/>
    </source>
</evidence>
<organism evidence="1 2">
    <name type="scientific">Enterococcus asini ATCC 700915</name>
    <dbReference type="NCBI Taxonomy" id="1158606"/>
    <lineage>
        <taxon>Bacteria</taxon>
        <taxon>Bacillati</taxon>
        <taxon>Bacillota</taxon>
        <taxon>Bacilli</taxon>
        <taxon>Lactobacillales</taxon>
        <taxon>Enterococcaceae</taxon>
        <taxon>Enterococcus</taxon>
    </lineage>
</organism>
<evidence type="ECO:0000313" key="2">
    <source>
        <dbReference type="Proteomes" id="UP000013777"/>
    </source>
</evidence>
<gene>
    <name evidence="1" type="ORF">UAS_01993</name>
</gene>
<keyword evidence="2" id="KW-1185">Reference proteome</keyword>
<dbReference type="HOGENOM" id="CLU_2787263_0_0_9"/>
<proteinExistence type="predicted"/>
<accession>R2PKS6</accession>
<protein>
    <submittedName>
        <fullName evidence="1">Uncharacterized protein</fullName>
    </submittedName>
</protein>
<dbReference type="PATRIC" id="fig|1158606.3.peg.1940"/>